<accession>A0ABQ2JDN8</accession>
<comment type="caution">
    <text evidence="1">The sequence shown here is derived from an EMBL/GenBank/DDBJ whole genome shotgun (WGS) entry which is preliminary data.</text>
</comment>
<dbReference type="EMBL" id="BMOR01000026">
    <property type="protein sequence ID" value="GGN45439.1"/>
    <property type="molecule type" value="Genomic_DNA"/>
</dbReference>
<gene>
    <name evidence="1" type="ORF">GCM10010842_34950</name>
</gene>
<protein>
    <submittedName>
        <fullName evidence="1">Uncharacterized protein</fullName>
    </submittedName>
</protein>
<reference evidence="2" key="1">
    <citation type="journal article" date="2019" name="Int. J. Syst. Evol. Microbiol.">
        <title>The Global Catalogue of Microorganisms (GCM) 10K type strain sequencing project: providing services to taxonomists for standard genome sequencing and annotation.</title>
        <authorList>
            <consortium name="The Broad Institute Genomics Platform"/>
            <consortium name="The Broad Institute Genome Sequencing Center for Infectious Disease"/>
            <person name="Wu L."/>
            <person name="Ma J."/>
        </authorList>
    </citation>
    <scope>NUCLEOTIDE SEQUENCE [LARGE SCALE GENOMIC DNA]</scope>
    <source>
        <strain evidence="2">JCM 16918</strain>
    </source>
</reference>
<dbReference type="RefSeq" id="WP_189058991.1">
    <property type="nucleotide sequence ID" value="NZ_BMOR01000026.1"/>
</dbReference>
<evidence type="ECO:0000313" key="2">
    <source>
        <dbReference type="Proteomes" id="UP000645517"/>
    </source>
</evidence>
<sequence length="89" mass="9674">MTLFLLVLLGSAVLSQNGLIVLAEDHDCLHDRLPYALPGLVKPSQVDVDGLPLSSWMTERLSTRASFFLPIPFGTGVRLVQTPKDQDAA</sequence>
<name>A0ABQ2JDN8_9DEIO</name>
<organism evidence="1 2">
    <name type="scientific">Deinococcus daejeonensis</name>
    <dbReference type="NCBI Taxonomy" id="1007098"/>
    <lineage>
        <taxon>Bacteria</taxon>
        <taxon>Thermotogati</taxon>
        <taxon>Deinococcota</taxon>
        <taxon>Deinococci</taxon>
        <taxon>Deinococcales</taxon>
        <taxon>Deinococcaceae</taxon>
        <taxon>Deinococcus</taxon>
    </lineage>
</organism>
<evidence type="ECO:0000313" key="1">
    <source>
        <dbReference type="EMBL" id="GGN45439.1"/>
    </source>
</evidence>
<keyword evidence="2" id="KW-1185">Reference proteome</keyword>
<proteinExistence type="predicted"/>
<dbReference type="Proteomes" id="UP000645517">
    <property type="component" value="Unassembled WGS sequence"/>
</dbReference>